<evidence type="ECO:0000313" key="3">
    <source>
        <dbReference type="Proteomes" id="UP001176941"/>
    </source>
</evidence>
<dbReference type="EMBL" id="OX459939">
    <property type="protein sequence ID" value="CAI9170090.1"/>
    <property type="molecule type" value="Genomic_DNA"/>
</dbReference>
<organism evidence="2 3">
    <name type="scientific">Rangifer tarandus platyrhynchus</name>
    <name type="common">Svalbard reindeer</name>
    <dbReference type="NCBI Taxonomy" id="3082113"/>
    <lineage>
        <taxon>Eukaryota</taxon>
        <taxon>Metazoa</taxon>
        <taxon>Chordata</taxon>
        <taxon>Craniata</taxon>
        <taxon>Vertebrata</taxon>
        <taxon>Euteleostomi</taxon>
        <taxon>Mammalia</taxon>
        <taxon>Eutheria</taxon>
        <taxon>Laurasiatheria</taxon>
        <taxon>Artiodactyla</taxon>
        <taxon>Ruminantia</taxon>
        <taxon>Pecora</taxon>
        <taxon>Cervidae</taxon>
        <taxon>Odocoileinae</taxon>
        <taxon>Rangifer</taxon>
    </lineage>
</organism>
<name>A0ABN8Z9I7_RANTA</name>
<proteinExistence type="predicted"/>
<evidence type="ECO:0000256" key="1">
    <source>
        <dbReference type="SAM" id="MobiDB-lite"/>
    </source>
</evidence>
<feature type="compositionally biased region" description="Basic and acidic residues" evidence="1">
    <location>
        <begin position="27"/>
        <end position="38"/>
    </location>
</feature>
<dbReference type="Proteomes" id="UP001176941">
    <property type="component" value="Chromosome 3"/>
</dbReference>
<accession>A0ABN8Z9I7</accession>
<feature type="region of interest" description="Disordered" evidence="1">
    <location>
        <begin position="23"/>
        <end position="42"/>
    </location>
</feature>
<reference evidence="2" key="1">
    <citation type="submission" date="2023-04" db="EMBL/GenBank/DDBJ databases">
        <authorList>
            <consortium name="ELIXIR-Norway"/>
        </authorList>
    </citation>
    <scope>NUCLEOTIDE SEQUENCE [LARGE SCALE GENOMIC DNA]</scope>
</reference>
<gene>
    <name evidence="2" type="ORF">MRATA1EN1_LOCUS19052</name>
</gene>
<sequence length="182" mass="19033">MGLEGWQERKRLGQGSRCQVLETWSSGRKEGQRPDKRRWGARRFPHRSLCRSTKAPVTGVLARATAGGCARGSTHSHGLDALPPPAALARVPAPARTCPRFLKPSTPAVGAPRTPDGGPRARRSAVPRAEEGGGGHAPAGARTADPGGGGGGGSCRLRAAPAPQPAPCPRRSRPGECPRWVR</sequence>
<feature type="region of interest" description="Disordered" evidence="1">
    <location>
        <begin position="97"/>
        <end position="182"/>
    </location>
</feature>
<evidence type="ECO:0000313" key="2">
    <source>
        <dbReference type="EMBL" id="CAI9170090.1"/>
    </source>
</evidence>
<protein>
    <submittedName>
        <fullName evidence="2">Uncharacterized protein</fullName>
    </submittedName>
</protein>
<keyword evidence="3" id="KW-1185">Reference proteome</keyword>